<dbReference type="GO" id="GO:0005524">
    <property type="term" value="F:ATP binding"/>
    <property type="evidence" value="ECO:0007669"/>
    <property type="project" value="UniProtKB-KW"/>
</dbReference>
<dbReference type="PROSITE" id="PS00211">
    <property type="entry name" value="ABC_TRANSPORTER_1"/>
    <property type="match status" value="2"/>
</dbReference>
<dbReference type="GO" id="GO:0055085">
    <property type="term" value="P:transmembrane transport"/>
    <property type="evidence" value="ECO:0007669"/>
    <property type="project" value="UniProtKB-ARBA"/>
</dbReference>
<name>A0A315ZIU3_SEDFL</name>
<evidence type="ECO:0000256" key="3">
    <source>
        <dbReference type="ARBA" id="ARBA00022741"/>
    </source>
</evidence>
<sequence>MMENASTQFNQDFILDVKNLKVEFLIGNSSFLAVDQINFRVERGETLGIVGESGSGKSVSVLSILNLLKNRKNIRVSGNILFRSKRLGMVDLLQLSEKELESIRGGEIGMIFQNPMSSLNPVVQCGDQVIEALLAHEPIQKSAARRRVLQLFKKVKLKDPKKVYKSYPHELSGGQRQRVMIAMALICRPPLLIADEPTTALDVTVQKAILEILQEMRYELDTACIFISHDLGVIAEIADRVSIMYKGNIVETGIVWEIFNNPRHAYTKGLLACRPRMDIEIGRLPVVSDFLRLLPNGRIESVSNQKFKFLYENIALNENAIYKKEFEQDFVYAQEPILEVKNLCKTYPVKKNFLGQTVEWHKAVDDVSFEVFEGETLGLVGESGCGKTTLSRTILQLTEPTSGEVIYDGKDISQLSSREKQRLRKDMQIVFQDPYSALNPRETIGQAIMEPMMVHKLYPTEKECREKAIELLETVNLNEAFFDRYPHEFSGGQCQRICIARALALNPRFIICDESVSALDVSVQATVLNLLNHLKRERNLTYIFISHDLSVVKYMADRILVMKDGRIVELDMAKKVYNRPRNSYTKELINAIPKGTSEDIRKAMIERKKKQIEKRSKLAARRSW</sequence>
<dbReference type="InterPro" id="IPR003439">
    <property type="entry name" value="ABC_transporter-like_ATP-bd"/>
</dbReference>
<keyword evidence="2" id="KW-0813">Transport</keyword>
<dbReference type="CDD" id="cd03257">
    <property type="entry name" value="ABC_NikE_OppD_transporters"/>
    <property type="match status" value="2"/>
</dbReference>
<dbReference type="EMBL" id="QGDO01000001">
    <property type="protein sequence ID" value="PWJ45010.1"/>
    <property type="molecule type" value="Genomic_DNA"/>
</dbReference>
<comment type="similarity">
    <text evidence="1">Belongs to the ABC transporter superfamily.</text>
</comment>
<dbReference type="InterPro" id="IPR027417">
    <property type="entry name" value="P-loop_NTPase"/>
</dbReference>
<evidence type="ECO:0000256" key="2">
    <source>
        <dbReference type="ARBA" id="ARBA00022448"/>
    </source>
</evidence>
<dbReference type="SMART" id="SM00382">
    <property type="entry name" value="AAA"/>
    <property type="match status" value="2"/>
</dbReference>
<dbReference type="PROSITE" id="PS50893">
    <property type="entry name" value="ABC_TRANSPORTER_2"/>
    <property type="match status" value="2"/>
</dbReference>
<keyword evidence="7" id="KW-1185">Reference proteome</keyword>
<dbReference type="GO" id="GO:0015833">
    <property type="term" value="P:peptide transport"/>
    <property type="evidence" value="ECO:0007669"/>
    <property type="project" value="InterPro"/>
</dbReference>
<dbReference type="InterPro" id="IPR003593">
    <property type="entry name" value="AAA+_ATPase"/>
</dbReference>
<proteinExistence type="inferred from homology"/>
<dbReference type="GO" id="GO:0016887">
    <property type="term" value="F:ATP hydrolysis activity"/>
    <property type="evidence" value="ECO:0007669"/>
    <property type="project" value="InterPro"/>
</dbReference>
<accession>A0A315ZIU3</accession>
<organism evidence="6 7">
    <name type="scientific">Sediminitomix flava</name>
    <dbReference type="NCBI Taxonomy" id="379075"/>
    <lineage>
        <taxon>Bacteria</taxon>
        <taxon>Pseudomonadati</taxon>
        <taxon>Bacteroidota</taxon>
        <taxon>Cytophagia</taxon>
        <taxon>Cytophagales</taxon>
        <taxon>Flammeovirgaceae</taxon>
        <taxon>Sediminitomix</taxon>
    </lineage>
</organism>
<keyword evidence="3" id="KW-0547">Nucleotide-binding</keyword>
<protein>
    <submittedName>
        <fullName evidence="6">Peptide/nickel transport system ATP-binding protein</fullName>
    </submittedName>
</protein>
<dbReference type="AlphaFoldDB" id="A0A315ZIU3"/>
<evidence type="ECO:0000313" key="7">
    <source>
        <dbReference type="Proteomes" id="UP000245535"/>
    </source>
</evidence>
<evidence type="ECO:0000259" key="5">
    <source>
        <dbReference type="PROSITE" id="PS50893"/>
    </source>
</evidence>
<dbReference type="Pfam" id="PF08352">
    <property type="entry name" value="oligo_HPY"/>
    <property type="match status" value="2"/>
</dbReference>
<keyword evidence="4 6" id="KW-0067">ATP-binding</keyword>
<dbReference type="InterPro" id="IPR017871">
    <property type="entry name" value="ABC_transporter-like_CS"/>
</dbReference>
<dbReference type="NCBIfam" id="NF007739">
    <property type="entry name" value="PRK10419.1"/>
    <property type="match status" value="2"/>
</dbReference>
<dbReference type="Gene3D" id="3.40.50.300">
    <property type="entry name" value="P-loop containing nucleotide triphosphate hydrolases"/>
    <property type="match status" value="2"/>
</dbReference>
<dbReference type="Proteomes" id="UP000245535">
    <property type="component" value="Unassembled WGS sequence"/>
</dbReference>
<dbReference type="FunFam" id="3.40.50.300:FF:000016">
    <property type="entry name" value="Oligopeptide ABC transporter ATP-binding component"/>
    <property type="match status" value="2"/>
</dbReference>
<dbReference type="NCBIfam" id="NF008453">
    <property type="entry name" value="PRK11308.1"/>
    <property type="match status" value="2"/>
</dbReference>
<evidence type="ECO:0000256" key="4">
    <source>
        <dbReference type="ARBA" id="ARBA00022840"/>
    </source>
</evidence>
<comment type="caution">
    <text evidence="6">The sequence shown here is derived from an EMBL/GenBank/DDBJ whole genome shotgun (WGS) entry which is preliminary data.</text>
</comment>
<dbReference type="Pfam" id="PF00005">
    <property type="entry name" value="ABC_tran"/>
    <property type="match status" value="2"/>
</dbReference>
<dbReference type="RefSeq" id="WP_245935585.1">
    <property type="nucleotide sequence ID" value="NZ_QGDO01000001.1"/>
</dbReference>
<feature type="domain" description="ABC transporter" evidence="5">
    <location>
        <begin position="338"/>
        <end position="589"/>
    </location>
</feature>
<dbReference type="InterPro" id="IPR013563">
    <property type="entry name" value="Oligopep_ABC_C"/>
</dbReference>
<reference evidence="6 7" key="1">
    <citation type="submission" date="2018-03" db="EMBL/GenBank/DDBJ databases">
        <title>Genomic Encyclopedia of Archaeal and Bacterial Type Strains, Phase II (KMG-II): from individual species to whole genera.</title>
        <authorList>
            <person name="Goeker M."/>
        </authorList>
    </citation>
    <scope>NUCLEOTIDE SEQUENCE [LARGE SCALE GENOMIC DNA]</scope>
    <source>
        <strain evidence="6 7">DSM 28229</strain>
    </source>
</reference>
<evidence type="ECO:0000313" key="6">
    <source>
        <dbReference type="EMBL" id="PWJ45010.1"/>
    </source>
</evidence>
<dbReference type="InterPro" id="IPR050319">
    <property type="entry name" value="ABC_transp_ATP-bind"/>
</dbReference>
<evidence type="ECO:0000256" key="1">
    <source>
        <dbReference type="ARBA" id="ARBA00005417"/>
    </source>
</evidence>
<dbReference type="PANTHER" id="PTHR43776">
    <property type="entry name" value="TRANSPORT ATP-BINDING PROTEIN"/>
    <property type="match status" value="1"/>
</dbReference>
<gene>
    <name evidence="6" type="ORF">BC781_1011408</name>
</gene>
<dbReference type="PANTHER" id="PTHR43776:SF7">
    <property type="entry name" value="D,D-DIPEPTIDE TRANSPORT ATP-BINDING PROTEIN DDPF-RELATED"/>
    <property type="match status" value="1"/>
</dbReference>
<feature type="domain" description="ABC transporter" evidence="5">
    <location>
        <begin position="17"/>
        <end position="271"/>
    </location>
</feature>
<dbReference type="SUPFAM" id="SSF52540">
    <property type="entry name" value="P-loop containing nucleoside triphosphate hydrolases"/>
    <property type="match status" value="2"/>
</dbReference>